<dbReference type="Proteomes" id="UP000805704">
    <property type="component" value="Chromosome 7"/>
</dbReference>
<sequence>MQLPVFMGLLDAGPSLPLSPASFHVVSCGFLYTGHHFRFHLHFHVFQWEFLYTGHHFRFHLHFQTCSLGLPRMPAITSSFHLHFHMFMGFLVYWPSLPLSPALPRVPVGSSIPAITSSFTCLIHVFLRSSIPAITSSFTCTFHVFLRFLYTGHHFLFHLHFHCSWGSSILAITGSAPVDFLE</sequence>
<accession>A0ACB7EG06</accession>
<keyword evidence="2" id="KW-1185">Reference proteome</keyword>
<reference evidence="1" key="1">
    <citation type="submission" date="2020-04" db="EMBL/GenBank/DDBJ databases">
        <title>A chromosome-scale assembly and high-density genetic map of the yellow drum (Nibea albiflora) genome.</title>
        <authorList>
            <person name="Xu D."/>
            <person name="Zhang W."/>
            <person name="Chen R."/>
            <person name="Tan P."/>
            <person name="Wang L."/>
            <person name="Song H."/>
            <person name="Tian L."/>
            <person name="Zhu Q."/>
            <person name="Wang B."/>
        </authorList>
    </citation>
    <scope>NUCLEOTIDE SEQUENCE</scope>
    <source>
        <strain evidence="1">ZJHYS-2018</strain>
    </source>
</reference>
<gene>
    <name evidence="1" type="ORF">GBF38_006505</name>
</gene>
<name>A0ACB7EG06_NIBAL</name>
<evidence type="ECO:0000313" key="1">
    <source>
        <dbReference type="EMBL" id="KAG8001052.1"/>
    </source>
</evidence>
<dbReference type="EMBL" id="CM024795">
    <property type="protein sequence ID" value="KAG8001052.1"/>
    <property type="molecule type" value="Genomic_DNA"/>
</dbReference>
<evidence type="ECO:0000313" key="2">
    <source>
        <dbReference type="Proteomes" id="UP000805704"/>
    </source>
</evidence>
<organism evidence="1 2">
    <name type="scientific">Nibea albiflora</name>
    <name type="common">Yellow drum</name>
    <name type="synonym">Corvina albiflora</name>
    <dbReference type="NCBI Taxonomy" id="240163"/>
    <lineage>
        <taxon>Eukaryota</taxon>
        <taxon>Metazoa</taxon>
        <taxon>Chordata</taxon>
        <taxon>Craniata</taxon>
        <taxon>Vertebrata</taxon>
        <taxon>Euteleostomi</taxon>
        <taxon>Actinopterygii</taxon>
        <taxon>Neopterygii</taxon>
        <taxon>Teleostei</taxon>
        <taxon>Neoteleostei</taxon>
        <taxon>Acanthomorphata</taxon>
        <taxon>Eupercaria</taxon>
        <taxon>Sciaenidae</taxon>
        <taxon>Nibea</taxon>
    </lineage>
</organism>
<comment type="caution">
    <text evidence="1">The sequence shown here is derived from an EMBL/GenBank/DDBJ whole genome shotgun (WGS) entry which is preliminary data.</text>
</comment>
<proteinExistence type="predicted"/>
<protein>
    <submittedName>
        <fullName evidence="1">Uncharacterized protein</fullName>
    </submittedName>
</protein>